<keyword evidence="1" id="KW-0677">Repeat</keyword>
<dbReference type="PANTHER" id="PTHR48108">
    <property type="entry name" value="CBS DOMAIN-CONTAINING PROTEIN CBSX2, CHLOROPLASTIC"/>
    <property type="match status" value="1"/>
</dbReference>
<feature type="domain" description="CBS" evidence="3">
    <location>
        <begin position="74"/>
        <end position="132"/>
    </location>
</feature>
<evidence type="ECO:0000259" key="3">
    <source>
        <dbReference type="PROSITE" id="PS51371"/>
    </source>
</evidence>
<feature type="domain" description="CBS" evidence="3">
    <location>
        <begin position="9"/>
        <end position="65"/>
    </location>
</feature>
<dbReference type="RefSeq" id="WP_030481990.1">
    <property type="nucleotide sequence ID" value="NZ_FWYC01000025.1"/>
</dbReference>
<keyword evidence="2" id="KW-0129">CBS domain</keyword>
<dbReference type="SUPFAM" id="SSF54631">
    <property type="entry name" value="CBS-domain pair"/>
    <property type="match status" value="1"/>
</dbReference>
<dbReference type="Pfam" id="PF00571">
    <property type="entry name" value="CBS"/>
    <property type="match status" value="2"/>
</dbReference>
<protein>
    <submittedName>
        <fullName evidence="4">CBS domain-containing protein</fullName>
    </submittedName>
</protein>
<dbReference type="InterPro" id="IPR051462">
    <property type="entry name" value="CBS_domain-containing"/>
</dbReference>
<evidence type="ECO:0000313" key="4">
    <source>
        <dbReference type="EMBL" id="SMD25236.1"/>
    </source>
</evidence>
<organism evidence="4 5">
    <name type="scientific">Lentzea albidocapillata</name>
    <dbReference type="NCBI Taxonomy" id="40571"/>
    <lineage>
        <taxon>Bacteria</taxon>
        <taxon>Bacillati</taxon>
        <taxon>Actinomycetota</taxon>
        <taxon>Actinomycetes</taxon>
        <taxon>Pseudonocardiales</taxon>
        <taxon>Pseudonocardiaceae</taxon>
        <taxon>Lentzea</taxon>
    </lineage>
</organism>
<dbReference type="Proteomes" id="UP000192840">
    <property type="component" value="Unassembled WGS sequence"/>
</dbReference>
<sequence>MVQLVRDLMTTDPVVLPPDTPVREAARAMRDRDIGDVLVVDGDRLCGIVTDRDLVVRAMADRDDLSDCRVRDVCSDHVVTADMTETLDTAIARMRENAVRRIPVVDAGRPVGVFSLGDAAVERDPNSVLGQVSAAPGNT</sequence>
<dbReference type="CDD" id="cd04622">
    <property type="entry name" value="CBS_pair_HRP1_like"/>
    <property type="match status" value="1"/>
</dbReference>
<dbReference type="eggNOG" id="COG0517">
    <property type="taxonomic scope" value="Bacteria"/>
</dbReference>
<dbReference type="PROSITE" id="PS51371">
    <property type="entry name" value="CBS"/>
    <property type="match status" value="2"/>
</dbReference>
<evidence type="ECO:0000313" key="5">
    <source>
        <dbReference type="Proteomes" id="UP000192840"/>
    </source>
</evidence>
<dbReference type="PANTHER" id="PTHR48108:SF34">
    <property type="entry name" value="CBS DOMAIN-CONTAINING PROTEIN YHCV"/>
    <property type="match status" value="1"/>
</dbReference>
<dbReference type="SMART" id="SM00116">
    <property type="entry name" value="CBS"/>
    <property type="match status" value="2"/>
</dbReference>
<dbReference type="EMBL" id="FWYC01000025">
    <property type="protein sequence ID" value="SMD25236.1"/>
    <property type="molecule type" value="Genomic_DNA"/>
</dbReference>
<dbReference type="STRING" id="40571.SAMN05660733_08073"/>
<dbReference type="InterPro" id="IPR000644">
    <property type="entry name" value="CBS_dom"/>
</dbReference>
<evidence type="ECO:0000256" key="1">
    <source>
        <dbReference type="ARBA" id="ARBA00022737"/>
    </source>
</evidence>
<accession>A0A1W2FUD7</accession>
<dbReference type="AlphaFoldDB" id="A0A1W2FUD7"/>
<evidence type="ECO:0000256" key="2">
    <source>
        <dbReference type="PROSITE-ProRule" id="PRU00703"/>
    </source>
</evidence>
<name>A0A1W2FUD7_9PSEU</name>
<keyword evidence="5" id="KW-1185">Reference proteome</keyword>
<proteinExistence type="predicted"/>
<dbReference type="Gene3D" id="3.10.580.10">
    <property type="entry name" value="CBS-domain"/>
    <property type="match status" value="1"/>
</dbReference>
<dbReference type="OrthoDB" id="9789996at2"/>
<reference evidence="5" key="1">
    <citation type="submission" date="2017-04" db="EMBL/GenBank/DDBJ databases">
        <authorList>
            <person name="Varghese N."/>
            <person name="Submissions S."/>
        </authorList>
    </citation>
    <scope>NUCLEOTIDE SEQUENCE [LARGE SCALE GENOMIC DNA]</scope>
    <source>
        <strain evidence="5">DSM 44073</strain>
    </source>
</reference>
<gene>
    <name evidence="4" type="ORF">SAMN05660733_08073</name>
</gene>
<dbReference type="InterPro" id="IPR046342">
    <property type="entry name" value="CBS_dom_sf"/>
</dbReference>